<accession>A0A6A6VHS3</accession>
<reference evidence="1" key="1">
    <citation type="journal article" date="2020" name="Stud. Mycol.">
        <title>101 Dothideomycetes genomes: a test case for predicting lifestyles and emergence of pathogens.</title>
        <authorList>
            <person name="Haridas S."/>
            <person name="Albert R."/>
            <person name="Binder M."/>
            <person name="Bloem J."/>
            <person name="Labutti K."/>
            <person name="Salamov A."/>
            <person name="Andreopoulos B."/>
            <person name="Baker S."/>
            <person name="Barry K."/>
            <person name="Bills G."/>
            <person name="Bluhm B."/>
            <person name="Cannon C."/>
            <person name="Castanera R."/>
            <person name="Culley D."/>
            <person name="Daum C."/>
            <person name="Ezra D."/>
            <person name="Gonzalez J."/>
            <person name="Henrissat B."/>
            <person name="Kuo A."/>
            <person name="Liang C."/>
            <person name="Lipzen A."/>
            <person name="Lutzoni F."/>
            <person name="Magnuson J."/>
            <person name="Mondo S."/>
            <person name="Nolan M."/>
            <person name="Ohm R."/>
            <person name="Pangilinan J."/>
            <person name="Park H.-J."/>
            <person name="Ramirez L."/>
            <person name="Alfaro M."/>
            <person name="Sun H."/>
            <person name="Tritt A."/>
            <person name="Yoshinaga Y."/>
            <person name="Zwiers L.-H."/>
            <person name="Turgeon B."/>
            <person name="Goodwin S."/>
            <person name="Spatafora J."/>
            <person name="Crous P."/>
            <person name="Grigoriev I."/>
        </authorList>
    </citation>
    <scope>NUCLEOTIDE SEQUENCE</scope>
    <source>
        <strain evidence="1">CBS 119925</strain>
    </source>
</reference>
<keyword evidence="2" id="KW-1185">Reference proteome</keyword>
<sequence length="169" mass="18554">MWNRVFAWYIIYNPVAATESHPLAAGHRITKSRGMRLSSYSVFCPPTAPKLDHVVSGLHAPIIPTPLPIRQSRCHSPFLLLSDLGRLGSSRRCNRGLARRELLCSPAFTLLVITFSVDHRAESLGHGSRISAMITSKGRGLPGFLPIIGLAIWCTIRNVHSDAEISSFG</sequence>
<evidence type="ECO:0000313" key="1">
    <source>
        <dbReference type="EMBL" id="KAF2749683.1"/>
    </source>
</evidence>
<evidence type="ECO:0000313" key="2">
    <source>
        <dbReference type="Proteomes" id="UP000799440"/>
    </source>
</evidence>
<proteinExistence type="predicted"/>
<gene>
    <name evidence="1" type="ORF">M011DRAFT_273937</name>
</gene>
<name>A0A6A6VHS3_9PLEO</name>
<dbReference type="EMBL" id="MU006565">
    <property type="protein sequence ID" value="KAF2749683.1"/>
    <property type="molecule type" value="Genomic_DNA"/>
</dbReference>
<dbReference type="AlphaFoldDB" id="A0A6A6VHS3"/>
<protein>
    <submittedName>
        <fullName evidence="1">Uncharacterized protein</fullName>
    </submittedName>
</protein>
<organism evidence="1 2">
    <name type="scientific">Sporormia fimetaria CBS 119925</name>
    <dbReference type="NCBI Taxonomy" id="1340428"/>
    <lineage>
        <taxon>Eukaryota</taxon>
        <taxon>Fungi</taxon>
        <taxon>Dikarya</taxon>
        <taxon>Ascomycota</taxon>
        <taxon>Pezizomycotina</taxon>
        <taxon>Dothideomycetes</taxon>
        <taxon>Pleosporomycetidae</taxon>
        <taxon>Pleosporales</taxon>
        <taxon>Sporormiaceae</taxon>
        <taxon>Sporormia</taxon>
    </lineage>
</organism>
<dbReference type="Proteomes" id="UP000799440">
    <property type="component" value="Unassembled WGS sequence"/>
</dbReference>